<protein>
    <submittedName>
        <fullName evidence="1">Uncharacterized protein</fullName>
    </submittedName>
</protein>
<proteinExistence type="predicted"/>
<keyword evidence="2" id="KW-1185">Reference proteome</keyword>
<reference evidence="1 2" key="1">
    <citation type="submission" date="2016-10" db="EMBL/GenBank/DDBJ databases">
        <title>The genome sequence of Colletotrichum fioriniae PJ7.</title>
        <authorList>
            <person name="Baroncelli R."/>
        </authorList>
    </citation>
    <scope>NUCLEOTIDE SEQUENCE [LARGE SCALE GENOMIC DNA]</scope>
    <source>
        <strain evidence="1">Col 31</strain>
    </source>
</reference>
<evidence type="ECO:0000313" key="2">
    <source>
        <dbReference type="Proteomes" id="UP001239795"/>
    </source>
</evidence>
<dbReference type="Proteomes" id="UP001239795">
    <property type="component" value="Unassembled WGS sequence"/>
</dbReference>
<name>A0AAI9XS81_9PEZI</name>
<dbReference type="EMBL" id="MLGG01000015">
    <property type="protein sequence ID" value="KAK1457701.1"/>
    <property type="molecule type" value="Genomic_DNA"/>
</dbReference>
<dbReference type="AlphaFoldDB" id="A0AAI9XS81"/>
<sequence length="127" mass="14650">MPGDSRDRDAHCSIDVQGGLVRIFPRPMIGSLLTRRILKFTSDWKTDMNLAIIRLHTLYETWKALTPRRRHSRVSNCGLWYPRRASCTARRRLYCKYQSPLPTCHRFAGLDEGDHGQGLEAPDREPG</sequence>
<gene>
    <name evidence="1" type="ORF">CMEL01_15684</name>
</gene>
<evidence type="ECO:0000313" key="1">
    <source>
        <dbReference type="EMBL" id="KAK1457701.1"/>
    </source>
</evidence>
<organism evidence="1 2">
    <name type="scientific">Colletotrichum melonis</name>
    <dbReference type="NCBI Taxonomy" id="1209925"/>
    <lineage>
        <taxon>Eukaryota</taxon>
        <taxon>Fungi</taxon>
        <taxon>Dikarya</taxon>
        <taxon>Ascomycota</taxon>
        <taxon>Pezizomycotina</taxon>
        <taxon>Sordariomycetes</taxon>
        <taxon>Hypocreomycetidae</taxon>
        <taxon>Glomerellales</taxon>
        <taxon>Glomerellaceae</taxon>
        <taxon>Colletotrichum</taxon>
        <taxon>Colletotrichum acutatum species complex</taxon>
    </lineage>
</organism>
<accession>A0AAI9XS81</accession>
<comment type="caution">
    <text evidence="1">The sequence shown here is derived from an EMBL/GenBank/DDBJ whole genome shotgun (WGS) entry which is preliminary data.</text>
</comment>